<gene>
    <name evidence="1" type="ORF">L3Q82_020450</name>
</gene>
<dbReference type="EMBL" id="CM041554">
    <property type="protein sequence ID" value="KAI3351617.1"/>
    <property type="molecule type" value="Genomic_DNA"/>
</dbReference>
<evidence type="ECO:0000313" key="2">
    <source>
        <dbReference type="Proteomes" id="UP000831701"/>
    </source>
</evidence>
<accession>A0ACB8V7M9</accession>
<comment type="caution">
    <text evidence="1">The sequence shown here is derived from an EMBL/GenBank/DDBJ whole genome shotgun (WGS) entry which is preliminary data.</text>
</comment>
<feature type="non-terminal residue" evidence="1">
    <location>
        <position position="1"/>
    </location>
</feature>
<keyword evidence="2" id="KW-1185">Reference proteome</keyword>
<reference evidence="1" key="1">
    <citation type="submission" date="2022-04" db="EMBL/GenBank/DDBJ databases">
        <title>Jade perch genome.</title>
        <authorList>
            <person name="Chao B."/>
        </authorList>
    </citation>
    <scope>NUCLEOTIDE SEQUENCE</scope>
    <source>
        <strain evidence="1">CB-2022</strain>
    </source>
</reference>
<sequence>QFKPAPNLLIKFADDTTVVGLISNDDETDYRTEARHGQKKESEERRGEEESSSSSSADGDLKRRRRRGAGV</sequence>
<proteinExistence type="predicted"/>
<evidence type="ECO:0000313" key="1">
    <source>
        <dbReference type="EMBL" id="KAI3351617.1"/>
    </source>
</evidence>
<dbReference type="Proteomes" id="UP000831701">
    <property type="component" value="Chromosome 24"/>
</dbReference>
<protein>
    <submittedName>
        <fullName evidence="1">Uncharacterized protein</fullName>
    </submittedName>
</protein>
<organism evidence="1 2">
    <name type="scientific">Scortum barcoo</name>
    <name type="common">barcoo grunter</name>
    <dbReference type="NCBI Taxonomy" id="214431"/>
    <lineage>
        <taxon>Eukaryota</taxon>
        <taxon>Metazoa</taxon>
        <taxon>Chordata</taxon>
        <taxon>Craniata</taxon>
        <taxon>Vertebrata</taxon>
        <taxon>Euteleostomi</taxon>
        <taxon>Actinopterygii</taxon>
        <taxon>Neopterygii</taxon>
        <taxon>Teleostei</taxon>
        <taxon>Neoteleostei</taxon>
        <taxon>Acanthomorphata</taxon>
        <taxon>Eupercaria</taxon>
        <taxon>Centrarchiformes</taxon>
        <taxon>Terapontoidei</taxon>
        <taxon>Terapontidae</taxon>
        <taxon>Scortum</taxon>
    </lineage>
</organism>
<name>A0ACB8V7M9_9TELE</name>